<evidence type="ECO:0000313" key="1">
    <source>
        <dbReference type="EMBL" id="GAG95370.1"/>
    </source>
</evidence>
<dbReference type="AlphaFoldDB" id="X1BK05"/>
<organism evidence="1">
    <name type="scientific">marine sediment metagenome</name>
    <dbReference type="NCBI Taxonomy" id="412755"/>
    <lineage>
        <taxon>unclassified sequences</taxon>
        <taxon>metagenomes</taxon>
        <taxon>ecological metagenomes</taxon>
    </lineage>
</organism>
<dbReference type="InterPro" id="IPR032710">
    <property type="entry name" value="NTF2-like_dom_sf"/>
</dbReference>
<comment type="caution">
    <text evidence="1">The sequence shown here is derived from an EMBL/GenBank/DDBJ whole genome shotgun (WGS) entry which is preliminary data.</text>
</comment>
<dbReference type="SUPFAM" id="SSF54427">
    <property type="entry name" value="NTF2-like"/>
    <property type="match status" value="1"/>
</dbReference>
<gene>
    <name evidence="1" type="ORF">S01H4_38933</name>
</gene>
<name>X1BK05_9ZZZZ</name>
<proteinExistence type="predicted"/>
<dbReference type="EMBL" id="BART01021037">
    <property type="protein sequence ID" value="GAG95370.1"/>
    <property type="molecule type" value="Genomic_DNA"/>
</dbReference>
<evidence type="ECO:0008006" key="2">
    <source>
        <dbReference type="Google" id="ProtNLM"/>
    </source>
</evidence>
<reference evidence="1" key="1">
    <citation type="journal article" date="2014" name="Front. Microbiol.">
        <title>High frequency of phylogenetically diverse reductive dehalogenase-homologous genes in deep subseafloor sedimentary metagenomes.</title>
        <authorList>
            <person name="Kawai M."/>
            <person name="Futagami T."/>
            <person name="Toyoda A."/>
            <person name="Takaki Y."/>
            <person name="Nishi S."/>
            <person name="Hori S."/>
            <person name="Arai W."/>
            <person name="Tsubouchi T."/>
            <person name="Morono Y."/>
            <person name="Uchiyama I."/>
            <person name="Ito T."/>
            <person name="Fujiyama A."/>
            <person name="Inagaki F."/>
            <person name="Takami H."/>
        </authorList>
    </citation>
    <scope>NUCLEOTIDE SEQUENCE</scope>
    <source>
        <strain evidence="1">Expedition CK06-06</strain>
    </source>
</reference>
<sequence length="123" mass="14826">MNKRDPKLTALQFNEYINNQDAKGLSSLMAENFWVKVKKEPVWVKDMINGWIRFFRDHPTYKNIFTRVESRENLVILIGYALWSKDSKEEDHCIWTTTIENDLLVNWRLYEDTKDNRKKLNLT</sequence>
<protein>
    <recommendedName>
        <fullName evidence="2">SnoaL-like domain-containing protein</fullName>
    </recommendedName>
</protein>
<accession>X1BK05</accession>